<proteinExistence type="inferred from homology"/>
<evidence type="ECO:0000259" key="9">
    <source>
        <dbReference type="Pfam" id="PF02875"/>
    </source>
</evidence>
<dbReference type="GO" id="GO:0008764">
    <property type="term" value="F:UDP-N-acetylmuramoylalanine-D-glutamate ligase activity"/>
    <property type="evidence" value="ECO:0007669"/>
    <property type="project" value="UniProtKB-UniRule"/>
</dbReference>
<comment type="similarity">
    <text evidence="7">Belongs to the MurCDEF family.</text>
</comment>
<comment type="pathway">
    <text evidence="2 7 8">Cell wall biogenesis; peptidoglycan biosynthesis.</text>
</comment>
<dbReference type="Gene3D" id="3.40.1190.10">
    <property type="entry name" value="Mur-like, catalytic domain"/>
    <property type="match status" value="1"/>
</dbReference>
<evidence type="ECO:0000256" key="5">
    <source>
        <dbReference type="ARBA" id="ARBA00022741"/>
    </source>
</evidence>
<comment type="subcellular location">
    <subcellularLocation>
        <location evidence="1 7 8">Cytoplasm</location>
    </subcellularLocation>
</comment>
<keyword evidence="3 7" id="KW-0963">Cytoplasm</keyword>
<keyword evidence="7 8" id="KW-0573">Peptidoglycan synthesis</keyword>
<dbReference type="GO" id="GO:0005524">
    <property type="term" value="F:ATP binding"/>
    <property type="evidence" value="ECO:0007669"/>
    <property type="project" value="UniProtKB-UniRule"/>
</dbReference>
<dbReference type="InterPro" id="IPR013221">
    <property type="entry name" value="Mur_ligase_cen"/>
</dbReference>
<dbReference type="SUPFAM" id="SSF53244">
    <property type="entry name" value="MurD-like peptide ligases, peptide-binding domain"/>
    <property type="match status" value="1"/>
</dbReference>
<evidence type="ECO:0000313" key="12">
    <source>
        <dbReference type="Proteomes" id="UP000218775"/>
    </source>
</evidence>
<comment type="caution">
    <text evidence="11">The sequence shown here is derived from an EMBL/GenBank/DDBJ whole genome shotgun (WGS) entry which is preliminary data.</text>
</comment>
<feature type="domain" description="Mur ligase central" evidence="10">
    <location>
        <begin position="100"/>
        <end position="237"/>
    </location>
</feature>
<dbReference type="Proteomes" id="UP000218775">
    <property type="component" value="Unassembled WGS sequence"/>
</dbReference>
<evidence type="ECO:0000256" key="6">
    <source>
        <dbReference type="ARBA" id="ARBA00022840"/>
    </source>
</evidence>
<name>A0A2A4X2E6_UNCAE</name>
<reference evidence="12" key="1">
    <citation type="submission" date="2017-08" db="EMBL/GenBank/DDBJ databases">
        <title>A dynamic microbial community with high functional redundancy inhabits the cold, oxic subseafloor aquifer.</title>
        <authorList>
            <person name="Tully B.J."/>
            <person name="Wheat C.G."/>
            <person name="Glazer B.T."/>
            <person name="Huber J.A."/>
        </authorList>
    </citation>
    <scope>NUCLEOTIDE SEQUENCE [LARGE SCALE GENOMIC DNA]</scope>
</reference>
<dbReference type="GO" id="GO:0008360">
    <property type="term" value="P:regulation of cell shape"/>
    <property type="evidence" value="ECO:0007669"/>
    <property type="project" value="UniProtKB-KW"/>
</dbReference>
<dbReference type="GO" id="GO:0071555">
    <property type="term" value="P:cell wall organization"/>
    <property type="evidence" value="ECO:0007669"/>
    <property type="project" value="UniProtKB-KW"/>
</dbReference>
<keyword evidence="4 7" id="KW-0436">Ligase</keyword>
<evidence type="ECO:0000256" key="3">
    <source>
        <dbReference type="ARBA" id="ARBA00022490"/>
    </source>
</evidence>
<keyword evidence="5 7" id="KW-0547">Nucleotide-binding</keyword>
<dbReference type="GO" id="GO:0009252">
    <property type="term" value="P:peptidoglycan biosynthetic process"/>
    <property type="evidence" value="ECO:0007669"/>
    <property type="project" value="UniProtKB-UniRule"/>
</dbReference>
<keyword evidence="7 8" id="KW-0132">Cell division</keyword>
<evidence type="ECO:0000259" key="10">
    <source>
        <dbReference type="Pfam" id="PF08245"/>
    </source>
</evidence>
<dbReference type="HAMAP" id="MF_00639">
    <property type="entry name" value="MurD"/>
    <property type="match status" value="1"/>
</dbReference>
<dbReference type="Pfam" id="PF21799">
    <property type="entry name" value="MurD-like_N"/>
    <property type="match status" value="1"/>
</dbReference>
<keyword evidence="6 7" id="KW-0067">ATP-binding</keyword>
<protein>
    <recommendedName>
        <fullName evidence="7 8">UDP-N-acetylmuramoylalanine--D-glutamate ligase</fullName>
        <ecNumber evidence="7 8">6.3.2.9</ecNumber>
    </recommendedName>
    <alternativeName>
        <fullName evidence="7">D-glutamic acid-adding enzyme</fullName>
    </alternativeName>
    <alternativeName>
        <fullName evidence="7">UDP-N-acetylmuramoyl-L-alanyl-D-glutamate synthetase</fullName>
    </alternativeName>
</protein>
<dbReference type="UniPathway" id="UPA00219"/>
<evidence type="ECO:0000256" key="8">
    <source>
        <dbReference type="RuleBase" id="RU003664"/>
    </source>
</evidence>
<dbReference type="Pfam" id="PF02875">
    <property type="entry name" value="Mur_ligase_C"/>
    <property type="match status" value="1"/>
</dbReference>
<accession>A0A2A4X2E6</accession>
<keyword evidence="7 8" id="KW-0961">Cell wall biogenesis/degradation</keyword>
<sequence>MKKVLVVGMGESGKGAALWLRSLGRQVLVCDSNPDKIKGDWNLLSDPTSLTSKAFDQVVISPGIEPSSNALIKKAYKEGIEVIGELELALRSIRGPVIAITGTNGKTTLALFLAHLFKQEGVDHTLMGNIGNSACYSLLKSNNPNTLNIIEMSSFQLETVKTRSIDLGIITSFAPDHLDRHGSFESYARAKGNLLKAIKEEGLLFISSSVKKRMLESDAGLKSAFERVVTADLEKAKPYANMALPSSFFSLSHAIAMHLNIRDQAWENGVHTFEKPRHRLEFVLEHRGIEFYNDSKATNEEALFFALSYFTKPLVLLLGGASKGLDLEKIRERVAKSGSRVIVYGEAGQELYTALKETNSVFLTHLFKDAVEKSLEIGKKGDIVLLSPACTSWDQFSRFEQRGDCFKKIIEESRRS</sequence>
<dbReference type="InterPro" id="IPR004101">
    <property type="entry name" value="Mur_ligase_C"/>
</dbReference>
<organism evidence="11 12">
    <name type="scientific">Aerophobetes bacterium</name>
    <dbReference type="NCBI Taxonomy" id="2030807"/>
    <lineage>
        <taxon>Bacteria</taxon>
        <taxon>Candidatus Aerophobota</taxon>
    </lineage>
</organism>
<evidence type="ECO:0000256" key="2">
    <source>
        <dbReference type="ARBA" id="ARBA00004752"/>
    </source>
</evidence>
<dbReference type="GO" id="GO:0051301">
    <property type="term" value="P:cell division"/>
    <property type="evidence" value="ECO:0007669"/>
    <property type="project" value="UniProtKB-KW"/>
</dbReference>
<evidence type="ECO:0000256" key="4">
    <source>
        <dbReference type="ARBA" id="ARBA00022598"/>
    </source>
</evidence>
<dbReference type="Pfam" id="PF08245">
    <property type="entry name" value="Mur_ligase_M"/>
    <property type="match status" value="1"/>
</dbReference>
<keyword evidence="7 8" id="KW-0131">Cell cycle</keyword>
<feature type="domain" description="Mur ligase C-terminal" evidence="9">
    <location>
        <begin position="278"/>
        <end position="390"/>
    </location>
</feature>
<feature type="binding site" evidence="7">
    <location>
        <begin position="102"/>
        <end position="108"/>
    </location>
    <ligand>
        <name>ATP</name>
        <dbReference type="ChEBI" id="CHEBI:30616"/>
    </ligand>
</feature>
<dbReference type="Gene3D" id="3.90.190.20">
    <property type="entry name" value="Mur ligase, C-terminal domain"/>
    <property type="match status" value="1"/>
</dbReference>
<dbReference type="EMBL" id="NVUK01000025">
    <property type="protein sequence ID" value="PCI76710.1"/>
    <property type="molecule type" value="Genomic_DNA"/>
</dbReference>
<evidence type="ECO:0000313" key="11">
    <source>
        <dbReference type="EMBL" id="PCI76710.1"/>
    </source>
</evidence>
<dbReference type="EC" id="6.3.2.9" evidence="7 8"/>
<dbReference type="InterPro" id="IPR036615">
    <property type="entry name" value="Mur_ligase_C_dom_sf"/>
</dbReference>
<dbReference type="PANTHER" id="PTHR43692:SF1">
    <property type="entry name" value="UDP-N-ACETYLMURAMOYLALANINE--D-GLUTAMATE LIGASE"/>
    <property type="match status" value="1"/>
</dbReference>
<dbReference type="Gene3D" id="3.40.50.720">
    <property type="entry name" value="NAD(P)-binding Rossmann-like Domain"/>
    <property type="match status" value="1"/>
</dbReference>
<dbReference type="SUPFAM" id="SSF53623">
    <property type="entry name" value="MurD-like peptide ligases, catalytic domain"/>
    <property type="match status" value="1"/>
</dbReference>
<dbReference type="AlphaFoldDB" id="A0A2A4X2E6"/>
<evidence type="ECO:0000256" key="1">
    <source>
        <dbReference type="ARBA" id="ARBA00004496"/>
    </source>
</evidence>
<dbReference type="PANTHER" id="PTHR43692">
    <property type="entry name" value="UDP-N-ACETYLMURAMOYLALANINE--D-GLUTAMATE LIGASE"/>
    <property type="match status" value="1"/>
</dbReference>
<gene>
    <name evidence="7 11" type="primary">murD</name>
    <name evidence="11" type="ORF">COB21_04075</name>
</gene>
<dbReference type="SUPFAM" id="SSF51984">
    <property type="entry name" value="MurCD N-terminal domain"/>
    <property type="match status" value="1"/>
</dbReference>
<dbReference type="InterPro" id="IPR005762">
    <property type="entry name" value="MurD"/>
</dbReference>
<dbReference type="NCBIfam" id="TIGR01087">
    <property type="entry name" value="murD"/>
    <property type="match status" value="1"/>
</dbReference>
<comment type="catalytic activity">
    <reaction evidence="7 8">
        <text>UDP-N-acetyl-alpha-D-muramoyl-L-alanine + D-glutamate + ATP = UDP-N-acetyl-alpha-D-muramoyl-L-alanyl-D-glutamate + ADP + phosphate + H(+)</text>
        <dbReference type="Rhea" id="RHEA:16429"/>
        <dbReference type="ChEBI" id="CHEBI:15378"/>
        <dbReference type="ChEBI" id="CHEBI:29986"/>
        <dbReference type="ChEBI" id="CHEBI:30616"/>
        <dbReference type="ChEBI" id="CHEBI:43474"/>
        <dbReference type="ChEBI" id="CHEBI:83898"/>
        <dbReference type="ChEBI" id="CHEBI:83900"/>
        <dbReference type="ChEBI" id="CHEBI:456216"/>
        <dbReference type="EC" id="6.3.2.9"/>
    </reaction>
</comment>
<keyword evidence="7 8" id="KW-0133">Cell shape</keyword>
<dbReference type="InterPro" id="IPR036565">
    <property type="entry name" value="Mur-like_cat_sf"/>
</dbReference>
<comment type="function">
    <text evidence="7 8">Cell wall formation. Catalyzes the addition of glutamate to the nucleotide precursor UDP-N-acetylmuramoyl-L-alanine (UMA).</text>
</comment>
<dbReference type="GO" id="GO:0005737">
    <property type="term" value="C:cytoplasm"/>
    <property type="evidence" value="ECO:0007669"/>
    <property type="project" value="UniProtKB-SubCell"/>
</dbReference>
<evidence type="ECO:0000256" key="7">
    <source>
        <dbReference type="HAMAP-Rule" id="MF_00639"/>
    </source>
</evidence>